<evidence type="ECO:0000313" key="4">
    <source>
        <dbReference type="EnsemblMetazoa" id="PHUM273190-PA"/>
    </source>
</evidence>
<dbReference type="SMART" id="SM00408">
    <property type="entry name" value="IGc2"/>
    <property type="match status" value="1"/>
</dbReference>
<feature type="domain" description="Ig-like" evidence="2">
    <location>
        <begin position="47"/>
        <end position="122"/>
    </location>
</feature>
<evidence type="ECO:0000259" key="2">
    <source>
        <dbReference type="PROSITE" id="PS50835"/>
    </source>
</evidence>
<dbReference type="STRING" id="121224.E0VKW0"/>
<dbReference type="VEuPathDB" id="VectorBase:PHUM273190"/>
<dbReference type="InterPro" id="IPR003599">
    <property type="entry name" value="Ig_sub"/>
</dbReference>
<proteinExistence type="predicted"/>
<dbReference type="PANTHER" id="PTHR10075">
    <property type="entry name" value="BASIGIN RELATED"/>
    <property type="match status" value="1"/>
</dbReference>
<keyword evidence="5" id="KW-1185">Reference proteome</keyword>
<dbReference type="PANTHER" id="PTHR10075:SF100">
    <property type="entry name" value="FASCICLIN-2"/>
    <property type="match status" value="1"/>
</dbReference>
<dbReference type="eggNOG" id="KOG1480">
    <property type="taxonomic scope" value="Eukaryota"/>
</dbReference>
<dbReference type="SMART" id="SM00409">
    <property type="entry name" value="IG"/>
    <property type="match status" value="1"/>
</dbReference>
<dbReference type="EnsemblMetazoa" id="PHUM273190-RA">
    <property type="protein sequence ID" value="PHUM273190-PA"/>
    <property type="gene ID" value="PHUM273190"/>
</dbReference>
<dbReference type="SUPFAM" id="SSF48726">
    <property type="entry name" value="Immunoglobulin"/>
    <property type="match status" value="1"/>
</dbReference>
<dbReference type="InterPro" id="IPR013098">
    <property type="entry name" value="Ig_I-set"/>
</dbReference>
<accession>E0VKW0</accession>
<keyword evidence="3" id="KW-0675">Receptor</keyword>
<dbReference type="InParanoid" id="E0VKW0"/>
<dbReference type="Proteomes" id="UP000009046">
    <property type="component" value="Unassembled WGS sequence"/>
</dbReference>
<sequence>MQPPQKNAFIIRWKIRHSQYTCSRYLESSSYEWRGEGDLKKNFEQSPYSVNVEMEHQTQLRCIPPQGIPPPKVYWLKNGAVLEPDSNIIISSEGHLIFSEARFQDTANYTCVAENLANKRFSDSALLKVIGRECLLKKKKFAISFKKQKHVPKKNI</sequence>
<reference evidence="3" key="1">
    <citation type="submission" date="2007-04" db="EMBL/GenBank/DDBJ databases">
        <title>Annotation of Pediculus humanus corporis strain USDA.</title>
        <authorList>
            <person name="Kirkness E."/>
            <person name="Hannick L."/>
            <person name="Hass B."/>
            <person name="Bruggner R."/>
            <person name="Lawson D."/>
            <person name="Bidwell S."/>
            <person name="Joardar V."/>
            <person name="Caler E."/>
            <person name="Walenz B."/>
            <person name="Inman J."/>
            <person name="Schobel S."/>
            <person name="Galinsky K."/>
            <person name="Amedeo P."/>
            <person name="Strausberg R."/>
        </authorList>
    </citation>
    <scope>NUCLEOTIDE SEQUENCE</scope>
    <source>
        <strain evidence="3">USDA</strain>
    </source>
</reference>
<dbReference type="Pfam" id="PF07679">
    <property type="entry name" value="I-set"/>
    <property type="match status" value="1"/>
</dbReference>
<dbReference type="AlphaFoldDB" id="E0VKW0"/>
<dbReference type="InterPro" id="IPR036179">
    <property type="entry name" value="Ig-like_dom_sf"/>
</dbReference>
<evidence type="ECO:0000313" key="5">
    <source>
        <dbReference type="Proteomes" id="UP000009046"/>
    </source>
</evidence>
<reference evidence="4" key="3">
    <citation type="submission" date="2021-02" db="UniProtKB">
        <authorList>
            <consortium name="EnsemblMetazoa"/>
        </authorList>
    </citation>
    <scope>IDENTIFICATION</scope>
    <source>
        <strain evidence="4">USDA</strain>
    </source>
</reference>
<dbReference type="InterPro" id="IPR013783">
    <property type="entry name" value="Ig-like_fold"/>
</dbReference>
<dbReference type="PROSITE" id="PS50835">
    <property type="entry name" value="IG_LIKE"/>
    <property type="match status" value="1"/>
</dbReference>
<dbReference type="EMBL" id="DS235252">
    <property type="protein sequence ID" value="EEB14016.1"/>
    <property type="molecule type" value="Genomic_DNA"/>
</dbReference>
<dbReference type="GeneID" id="8238963"/>
<dbReference type="CTD" id="8238963"/>
<dbReference type="Gene3D" id="2.60.40.10">
    <property type="entry name" value="Immunoglobulins"/>
    <property type="match status" value="1"/>
</dbReference>
<dbReference type="InterPro" id="IPR003598">
    <property type="entry name" value="Ig_sub2"/>
</dbReference>
<dbReference type="KEGG" id="phu:Phum_PHUM273190"/>
<dbReference type="GO" id="GO:0007411">
    <property type="term" value="P:axon guidance"/>
    <property type="evidence" value="ECO:0007669"/>
    <property type="project" value="TreeGrafter"/>
</dbReference>
<protein>
    <submittedName>
        <fullName evidence="3 4">Netrin receptor unc5, putative</fullName>
    </submittedName>
</protein>
<dbReference type="RefSeq" id="XP_002426754.1">
    <property type="nucleotide sequence ID" value="XM_002426709.1"/>
</dbReference>
<dbReference type="GO" id="GO:0098632">
    <property type="term" value="F:cell-cell adhesion mediator activity"/>
    <property type="evidence" value="ECO:0007669"/>
    <property type="project" value="TreeGrafter"/>
</dbReference>
<dbReference type="InterPro" id="IPR007110">
    <property type="entry name" value="Ig-like_dom"/>
</dbReference>
<dbReference type="GO" id="GO:0030424">
    <property type="term" value="C:axon"/>
    <property type="evidence" value="ECO:0007669"/>
    <property type="project" value="TreeGrafter"/>
</dbReference>
<gene>
    <name evidence="4" type="primary">8238963</name>
    <name evidence="3" type="ORF">Phum_PHUM273190</name>
</gene>
<dbReference type="GO" id="GO:0007156">
    <property type="term" value="P:homophilic cell adhesion via plasma membrane adhesion molecules"/>
    <property type="evidence" value="ECO:0007669"/>
    <property type="project" value="TreeGrafter"/>
</dbReference>
<dbReference type="GO" id="GO:0070593">
    <property type="term" value="P:dendrite self-avoidance"/>
    <property type="evidence" value="ECO:0007669"/>
    <property type="project" value="TreeGrafter"/>
</dbReference>
<evidence type="ECO:0000256" key="1">
    <source>
        <dbReference type="ARBA" id="ARBA00023319"/>
    </source>
</evidence>
<dbReference type="EMBL" id="AAZO01003156">
    <property type="status" value="NOT_ANNOTATED_CDS"/>
    <property type="molecule type" value="Genomic_DNA"/>
</dbReference>
<dbReference type="HOGENOM" id="CLU_1688839_0_0_1"/>
<name>E0VKW0_PEDHC</name>
<dbReference type="GO" id="GO:0005886">
    <property type="term" value="C:plasma membrane"/>
    <property type="evidence" value="ECO:0007669"/>
    <property type="project" value="TreeGrafter"/>
</dbReference>
<dbReference type="OrthoDB" id="5973910at2759"/>
<reference evidence="3" key="2">
    <citation type="submission" date="2007-04" db="EMBL/GenBank/DDBJ databases">
        <title>The genome of the human body louse.</title>
        <authorList>
            <consortium name="The Human Body Louse Genome Consortium"/>
            <person name="Kirkness E."/>
            <person name="Walenz B."/>
            <person name="Hass B."/>
            <person name="Bruggner R."/>
            <person name="Strausberg R."/>
        </authorList>
    </citation>
    <scope>NUCLEOTIDE SEQUENCE</scope>
    <source>
        <strain evidence="3">USDA</strain>
    </source>
</reference>
<keyword evidence="1" id="KW-0393">Immunoglobulin domain</keyword>
<evidence type="ECO:0000313" key="3">
    <source>
        <dbReference type="EMBL" id="EEB14016.1"/>
    </source>
</evidence>
<organism>
    <name type="scientific">Pediculus humanus subsp. corporis</name>
    <name type="common">Body louse</name>
    <dbReference type="NCBI Taxonomy" id="121224"/>
    <lineage>
        <taxon>Eukaryota</taxon>
        <taxon>Metazoa</taxon>
        <taxon>Ecdysozoa</taxon>
        <taxon>Arthropoda</taxon>
        <taxon>Hexapoda</taxon>
        <taxon>Insecta</taxon>
        <taxon>Pterygota</taxon>
        <taxon>Neoptera</taxon>
        <taxon>Paraneoptera</taxon>
        <taxon>Psocodea</taxon>
        <taxon>Troctomorpha</taxon>
        <taxon>Phthiraptera</taxon>
        <taxon>Anoplura</taxon>
        <taxon>Pediculidae</taxon>
        <taxon>Pediculus</taxon>
    </lineage>
</organism>